<dbReference type="AlphaFoldDB" id="A0A031G081"/>
<organism evidence="1 2">
    <name type="scientific">Microbacterium oleivorans</name>
    <dbReference type="NCBI Taxonomy" id="273677"/>
    <lineage>
        <taxon>Bacteria</taxon>
        <taxon>Bacillati</taxon>
        <taxon>Actinomycetota</taxon>
        <taxon>Actinomycetes</taxon>
        <taxon>Micrococcales</taxon>
        <taxon>Microbacteriaceae</taxon>
        <taxon>Microbacterium</taxon>
    </lineage>
</organism>
<sequence length="36" mass="3697">MITDITPTGAAFTAFPFALGTVSFVAAAQTRAHTGR</sequence>
<evidence type="ECO:0000313" key="2">
    <source>
        <dbReference type="Proteomes" id="UP000024001"/>
    </source>
</evidence>
<protein>
    <submittedName>
        <fullName evidence="1">Uncharacterized protein</fullName>
    </submittedName>
</protein>
<reference evidence="1 2" key="1">
    <citation type="submission" date="2014-03" db="EMBL/GenBank/DDBJ databases">
        <title>Draft Genome Sequences of 13 Willow Endophytes.</title>
        <authorList>
            <person name="Gan H.Y."/>
            <person name="Gan H.M."/>
            <person name="Savka M.A."/>
            <person name="Hudson A.O."/>
        </authorList>
    </citation>
    <scope>NUCLEOTIDE SEQUENCE [LARGE SCALE GENOMIC DNA]</scope>
    <source>
        <strain evidence="1 2">RIT293</strain>
    </source>
</reference>
<gene>
    <name evidence="1" type="ORF">BW34_00509</name>
</gene>
<proteinExistence type="predicted"/>
<dbReference type="KEGG" id="moo:BWL13_01542"/>
<comment type="caution">
    <text evidence="1">The sequence shown here is derived from an EMBL/GenBank/DDBJ whole genome shotgun (WGS) entry which is preliminary data.</text>
</comment>
<name>A0A031G081_9MICO</name>
<accession>A0A031G081</accession>
<evidence type="ECO:0000313" key="1">
    <source>
        <dbReference type="EMBL" id="EZP29881.1"/>
    </source>
</evidence>
<keyword evidence="2" id="KW-1185">Reference proteome</keyword>
<dbReference type="Proteomes" id="UP000024001">
    <property type="component" value="Unassembled WGS sequence"/>
</dbReference>
<dbReference type="EMBL" id="JFYO01000001">
    <property type="protein sequence ID" value="EZP29881.1"/>
    <property type="molecule type" value="Genomic_DNA"/>
</dbReference>